<reference evidence="3" key="1">
    <citation type="submission" date="2022-07" db="EMBL/GenBank/DDBJ databases">
        <title>Phylogenomic reconstructions and comparative analyses of Kickxellomycotina fungi.</title>
        <authorList>
            <person name="Reynolds N.K."/>
            <person name="Stajich J.E."/>
            <person name="Barry K."/>
            <person name="Grigoriev I.V."/>
            <person name="Crous P."/>
            <person name="Smith M.E."/>
        </authorList>
    </citation>
    <scope>NUCLEOTIDE SEQUENCE</scope>
    <source>
        <strain evidence="3">IMI 214461</strain>
    </source>
</reference>
<evidence type="ECO:0000313" key="4">
    <source>
        <dbReference type="Proteomes" id="UP001150907"/>
    </source>
</evidence>
<feature type="domain" description="Calcineurin-like phosphoesterase" evidence="2">
    <location>
        <begin position="115"/>
        <end position="299"/>
    </location>
</feature>
<dbReference type="PANTHER" id="PTHR42850">
    <property type="entry name" value="METALLOPHOSPHOESTERASE"/>
    <property type="match status" value="1"/>
</dbReference>
<dbReference type="GO" id="GO:0005737">
    <property type="term" value="C:cytoplasm"/>
    <property type="evidence" value="ECO:0007669"/>
    <property type="project" value="TreeGrafter"/>
</dbReference>
<dbReference type="SUPFAM" id="SSF56300">
    <property type="entry name" value="Metallo-dependent phosphatases"/>
    <property type="match status" value="1"/>
</dbReference>
<dbReference type="OrthoDB" id="10267127at2759"/>
<feature type="non-terminal residue" evidence="3">
    <location>
        <position position="326"/>
    </location>
</feature>
<dbReference type="Pfam" id="PF00149">
    <property type="entry name" value="Metallophos"/>
    <property type="match status" value="1"/>
</dbReference>
<dbReference type="GO" id="GO:0006798">
    <property type="term" value="P:polyphosphate catabolic process"/>
    <property type="evidence" value="ECO:0007669"/>
    <property type="project" value="TreeGrafter"/>
</dbReference>
<sequence length="326" mass="35226">MASATVDQVTDGLGSMGLASPPASPNGPIPRPDSAVATAASVAKPQPPVNIPLASVPAAAQHESPSPSPPKAVPQPPAAASYGRYSIPLAQIKAFRAEPPILFEKKTFTGAEPKRLLFIGDIHGCLKEFNRLLNKLGFKQDEDQVILVGDLVAKGPESVGVIRRARQINAWCVRGNHDDQVIRWREFLEGPGESLSQGELKALERVRGLPYADFKLSKPHYQIARKMSPADFAYLKAFPTIMALPPPFSEWVVVHGGLDPSKPLLQQDSHDVMNMRNIDSSGPTSSRENGLAWFEMWSAKMKILSHANSTSLVSSAAKPADIDFSN</sequence>
<dbReference type="InterPro" id="IPR050126">
    <property type="entry name" value="Ap4A_hydrolase"/>
</dbReference>
<organism evidence="3 4">
    <name type="scientific">Coemansia thaxteri</name>
    <dbReference type="NCBI Taxonomy" id="2663907"/>
    <lineage>
        <taxon>Eukaryota</taxon>
        <taxon>Fungi</taxon>
        <taxon>Fungi incertae sedis</taxon>
        <taxon>Zoopagomycota</taxon>
        <taxon>Kickxellomycotina</taxon>
        <taxon>Kickxellomycetes</taxon>
        <taxon>Kickxellales</taxon>
        <taxon>Kickxellaceae</taxon>
        <taxon>Coemansia</taxon>
    </lineage>
</organism>
<dbReference type="InterPro" id="IPR004843">
    <property type="entry name" value="Calcineurin-like_PHP"/>
</dbReference>
<keyword evidence="4" id="KW-1185">Reference proteome</keyword>
<feature type="compositionally biased region" description="Pro residues" evidence="1">
    <location>
        <begin position="22"/>
        <end position="31"/>
    </location>
</feature>
<accession>A0A9W8BNQ1</accession>
<dbReference type="EMBL" id="JANBQF010000039">
    <property type="protein sequence ID" value="KAJ2007041.1"/>
    <property type="molecule type" value="Genomic_DNA"/>
</dbReference>
<dbReference type="CDD" id="cd00144">
    <property type="entry name" value="MPP_PPP_family"/>
    <property type="match status" value="1"/>
</dbReference>
<evidence type="ECO:0000313" key="3">
    <source>
        <dbReference type="EMBL" id="KAJ2007041.1"/>
    </source>
</evidence>
<feature type="compositionally biased region" description="Pro residues" evidence="1">
    <location>
        <begin position="66"/>
        <end position="77"/>
    </location>
</feature>
<comment type="caution">
    <text evidence="3">The sequence shown here is derived from an EMBL/GenBank/DDBJ whole genome shotgun (WGS) entry which is preliminary data.</text>
</comment>
<proteinExistence type="predicted"/>
<dbReference type="InterPro" id="IPR029052">
    <property type="entry name" value="Metallo-depent_PP-like"/>
</dbReference>
<dbReference type="Proteomes" id="UP001150907">
    <property type="component" value="Unassembled WGS sequence"/>
</dbReference>
<protein>
    <recommendedName>
        <fullName evidence="2">Calcineurin-like phosphoesterase domain-containing protein</fullName>
    </recommendedName>
</protein>
<dbReference type="GO" id="GO:0016791">
    <property type="term" value="F:phosphatase activity"/>
    <property type="evidence" value="ECO:0007669"/>
    <property type="project" value="TreeGrafter"/>
</dbReference>
<evidence type="ECO:0000256" key="1">
    <source>
        <dbReference type="SAM" id="MobiDB-lite"/>
    </source>
</evidence>
<name>A0A9W8BNQ1_9FUNG</name>
<gene>
    <name evidence="3" type="ORF">H4R26_001041</name>
</gene>
<feature type="region of interest" description="Disordered" evidence="1">
    <location>
        <begin position="1"/>
        <end position="77"/>
    </location>
</feature>
<dbReference type="GO" id="GO:0000298">
    <property type="term" value="F:endopolyphosphatase activity"/>
    <property type="evidence" value="ECO:0007669"/>
    <property type="project" value="TreeGrafter"/>
</dbReference>
<dbReference type="AlphaFoldDB" id="A0A9W8BNQ1"/>
<evidence type="ECO:0000259" key="2">
    <source>
        <dbReference type="Pfam" id="PF00149"/>
    </source>
</evidence>
<dbReference type="PANTHER" id="PTHR42850:SF4">
    <property type="entry name" value="ZINC-DEPENDENT ENDOPOLYPHOSPHATASE"/>
    <property type="match status" value="1"/>
</dbReference>
<dbReference type="Gene3D" id="3.60.21.10">
    <property type="match status" value="1"/>
</dbReference>